<dbReference type="GO" id="GO:0005737">
    <property type="term" value="C:cytoplasm"/>
    <property type="evidence" value="ECO:0007669"/>
    <property type="project" value="TreeGrafter"/>
</dbReference>
<dbReference type="PANTHER" id="PTHR12894">
    <property type="entry name" value="CNH DOMAIN CONTAINING"/>
    <property type="match status" value="1"/>
</dbReference>
<dbReference type="OrthoDB" id="5325112at2759"/>
<evidence type="ECO:0000313" key="3">
    <source>
        <dbReference type="Proteomes" id="UP000284403"/>
    </source>
</evidence>
<dbReference type="GeneID" id="40317899"/>
<dbReference type="GO" id="GO:0006914">
    <property type="term" value="P:autophagy"/>
    <property type="evidence" value="ECO:0007669"/>
    <property type="project" value="TreeGrafter"/>
</dbReference>
<sequence>MLPADTPLAPIAAFVKRSLRDASTRSRNAAIRASVLEARIRQAELKLARERARQVVLDLGSCCVACGKKLRPDVVFARFPNGVVVHQACMEDEHICPVTYKDFRLGIEPVARDVF</sequence>
<accession>A0A422PN24</accession>
<proteinExistence type="predicted"/>
<dbReference type="AlphaFoldDB" id="A0A422PN24"/>
<reference evidence="2 3" key="1">
    <citation type="journal article" date="2018" name="BMC Genomics">
        <title>Genomic comparison of Trypanosoma conorhini and Trypanosoma rangeli to Trypanosoma cruzi strains of high and low virulence.</title>
        <authorList>
            <person name="Bradwell K.R."/>
            <person name="Koparde V.N."/>
            <person name="Matveyev A.V."/>
            <person name="Serrano M.G."/>
            <person name="Alves J.M."/>
            <person name="Parikh H."/>
            <person name="Huang B."/>
            <person name="Lee V."/>
            <person name="Espinosa-Alvarez O."/>
            <person name="Ortiz P.A."/>
            <person name="Costa-Martins A.G."/>
            <person name="Teixeira M.M."/>
            <person name="Buck G.A."/>
        </authorList>
    </citation>
    <scope>NUCLEOTIDE SEQUENCE [LARGE SCALE GENOMIC DNA]</scope>
    <source>
        <strain evidence="2 3">025E</strain>
    </source>
</reference>
<dbReference type="InterPro" id="IPR032914">
    <property type="entry name" value="Vam6/VPS39/TRAP1"/>
</dbReference>
<name>A0A422PN24_9TRYP</name>
<dbReference type="InterPro" id="IPR019453">
    <property type="entry name" value="VPS39/TGFA1_Znf"/>
</dbReference>
<feature type="domain" description="Vacuolar sorting protein 39/Transforming growth factor beta receptor-associated zinc finger" evidence="1">
    <location>
        <begin position="53"/>
        <end position="92"/>
    </location>
</feature>
<keyword evidence="3" id="KW-1185">Reference proteome</keyword>
<protein>
    <submittedName>
        <fullName evidence="2">CNH domain-containing protein</fullName>
    </submittedName>
</protein>
<dbReference type="PANTHER" id="PTHR12894:SF27">
    <property type="entry name" value="TRANSFORMING GROWTH FACTOR-BETA RECEPTOR-ASSOCIATED PROTEIN 1"/>
    <property type="match status" value="1"/>
</dbReference>
<dbReference type="Pfam" id="PF10367">
    <property type="entry name" value="zf-Vps39_C"/>
    <property type="match status" value="1"/>
</dbReference>
<dbReference type="RefSeq" id="XP_029228723.1">
    <property type="nucleotide sequence ID" value="XM_029371200.1"/>
</dbReference>
<gene>
    <name evidence="2" type="ORF">Tco025E_04288</name>
</gene>
<evidence type="ECO:0000259" key="1">
    <source>
        <dbReference type="Pfam" id="PF10367"/>
    </source>
</evidence>
<dbReference type="Proteomes" id="UP000284403">
    <property type="component" value="Unassembled WGS sequence"/>
</dbReference>
<comment type="caution">
    <text evidence="2">The sequence shown here is derived from an EMBL/GenBank/DDBJ whole genome shotgun (WGS) entry which is preliminary data.</text>
</comment>
<dbReference type="EMBL" id="MKKU01000214">
    <property type="protein sequence ID" value="RNF19098.1"/>
    <property type="molecule type" value="Genomic_DNA"/>
</dbReference>
<dbReference type="GO" id="GO:0016020">
    <property type="term" value="C:membrane"/>
    <property type="evidence" value="ECO:0007669"/>
    <property type="project" value="TreeGrafter"/>
</dbReference>
<evidence type="ECO:0000313" key="2">
    <source>
        <dbReference type="EMBL" id="RNF19098.1"/>
    </source>
</evidence>
<dbReference type="GO" id="GO:0034058">
    <property type="term" value="P:endosomal vesicle fusion"/>
    <property type="evidence" value="ECO:0007669"/>
    <property type="project" value="TreeGrafter"/>
</dbReference>
<organism evidence="2 3">
    <name type="scientific">Trypanosoma conorhini</name>
    <dbReference type="NCBI Taxonomy" id="83891"/>
    <lineage>
        <taxon>Eukaryota</taxon>
        <taxon>Discoba</taxon>
        <taxon>Euglenozoa</taxon>
        <taxon>Kinetoplastea</taxon>
        <taxon>Metakinetoplastina</taxon>
        <taxon>Trypanosomatida</taxon>
        <taxon>Trypanosomatidae</taxon>
        <taxon>Trypanosoma</taxon>
    </lineage>
</organism>